<dbReference type="PRINTS" id="PR00397">
    <property type="entry name" value="SIROHAEM"/>
</dbReference>
<dbReference type="PANTHER" id="PTHR32439:SF9">
    <property type="entry name" value="BLR3264 PROTEIN"/>
    <property type="match status" value="1"/>
</dbReference>
<dbReference type="SUPFAM" id="SSF56014">
    <property type="entry name" value="Nitrite and sulphite reductase 4Fe-4S domain-like"/>
    <property type="match status" value="2"/>
</dbReference>
<dbReference type="InterPro" id="IPR005117">
    <property type="entry name" value="NiRdtase/SiRdtase_haem-b_fer"/>
</dbReference>
<evidence type="ECO:0000256" key="5">
    <source>
        <dbReference type="ARBA" id="ARBA00023004"/>
    </source>
</evidence>
<dbReference type="SUPFAM" id="SSF55124">
    <property type="entry name" value="Nitrite/Sulfite reductase N-terminal domain-like"/>
    <property type="match status" value="2"/>
</dbReference>
<dbReference type="STRING" id="926571.NVIE_025140"/>
<dbReference type="EC" id="1.8.7.1" evidence="10"/>
<protein>
    <submittedName>
        <fullName evidence="10">Putative ferredoxin-dependent sulfite reductase</fullName>
        <ecNumber evidence="10">1.8.7.1</ecNumber>
    </submittedName>
</protein>
<dbReference type="Proteomes" id="UP000027093">
    <property type="component" value="Chromosome"/>
</dbReference>
<keyword evidence="11" id="KW-1185">Reference proteome</keyword>
<dbReference type="Gene3D" id="3.30.413.10">
    <property type="entry name" value="Sulfite Reductase Hemoprotein, domain 1"/>
    <property type="match status" value="2"/>
</dbReference>
<evidence type="ECO:0000256" key="1">
    <source>
        <dbReference type="ARBA" id="ARBA00022485"/>
    </source>
</evidence>
<evidence type="ECO:0000313" key="10">
    <source>
        <dbReference type="EMBL" id="AIC16783.1"/>
    </source>
</evidence>
<evidence type="ECO:0000256" key="4">
    <source>
        <dbReference type="ARBA" id="ARBA00023002"/>
    </source>
</evidence>
<dbReference type="OrthoDB" id="15347at2157"/>
<evidence type="ECO:0000256" key="7">
    <source>
        <dbReference type="SAM" id="MobiDB-lite"/>
    </source>
</evidence>
<dbReference type="InterPro" id="IPR051329">
    <property type="entry name" value="NIR_SIR_4Fe-4S"/>
</dbReference>
<dbReference type="InterPro" id="IPR045854">
    <property type="entry name" value="NO2/SO3_Rdtase_4Fe4S_sf"/>
</dbReference>
<evidence type="ECO:0000256" key="2">
    <source>
        <dbReference type="ARBA" id="ARBA00022617"/>
    </source>
</evidence>
<name>A0A060HMR1_9ARCH</name>
<accession>A0A060HMR1</accession>
<evidence type="ECO:0000256" key="3">
    <source>
        <dbReference type="ARBA" id="ARBA00022723"/>
    </source>
</evidence>
<dbReference type="HOGENOM" id="CLU_015667_1_1_2"/>
<dbReference type="PANTHER" id="PTHR32439">
    <property type="entry name" value="FERREDOXIN--NITRITE REDUCTASE, CHLOROPLASTIC"/>
    <property type="match status" value="1"/>
</dbReference>
<evidence type="ECO:0000313" key="11">
    <source>
        <dbReference type="Proteomes" id="UP000027093"/>
    </source>
</evidence>
<evidence type="ECO:0000259" key="8">
    <source>
        <dbReference type="Pfam" id="PF01077"/>
    </source>
</evidence>
<feature type="domain" description="Nitrite/sulphite reductase 4Fe-4S" evidence="8">
    <location>
        <begin position="141"/>
        <end position="297"/>
    </location>
</feature>
<keyword evidence="4 10" id="KW-0560">Oxidoreductase</keyword>
<proteinExistence type="predicted"/>
<sequence>MSRSRVATTATAANSKQKGVSTPKPNPRWGREEETEFFAKKVKLFRQGKISEDDFRRFRLQHGAYGSRLHADYSMVRIKVPSGEITADQIEKIASLSEAFSIGSAHVSTRQNIQLHWVQLEDVSEVMRGLVESGLTTREACGNTVRNVMCSHFAGVCPDEAFDATPYSMAIARFFLRNPMCQNLPRKFKINFGCCEKHGLVKVADIGLVPTVKEGENGAKARGFRIYLGGGLGAASFIGHPLEDFTPEDRVLSTCMATVRLFDRHGNRENMARNRMRYLVHEMGWEKFQKMVLKERTAVEMTTSLATASMYDVKSQEDKRQLPKAPSSRMTKLPMFDKVTKDSPAFERWLHSNTVPQKQEGYFTVFVTLGAGDITASQLRVLASAIRDFSAEGAARNTPQQNFAIRYVRGTDLRDFYDRLATAGLANPGALTIASSVGCSGTTSCNLAITNSHRLAKEVQRKFLELGLDTDDDLRDATIKISGCPNSCGQHEIATVGFFGGASRIGNAMSPTYTMLFGGSAGEQGELGRSVMRVPAKRVIDALLKIIEMYRAERVQGETFHQWVVKIVRGQGTGAVKSLEDIKNALVPVIQLPAVEQDPDAYRDYGSDSKFTAKTARGECAA</sequence>
<feature type="domain" description="Nitrite/sulphite reductase 4Fe-4S" evidence="8">
    <location>
        <begin position="435"/>
        <end position="558"/>
    </location>
</feature>
<feature type="domain" description="Nitrite/Sulfite reductase ferredoxin-like" evidence="9">
    <location>
        <begin position="72"/>
        <end position="132"/>
    </location>
</feature>
<keyword evidence="6" id="KW-0411">Iron-sulfur</keyword>
<evidence type="ECO:0000256" key="6">
    <source>
        <dbReference type="ARBA" id="ARBA00023014"/>
    </source>
</evidence>
<dbReference type="AlphaFoldDB" id="A0A060HMR1"/>
<feature type="region of interest" description="Disordered" evidence="7">
    <location>
        <begin position="1"/>
        <end position="31"/>
    </location>
</feature>
<organism evidence="10 11">
    <name type="scientific">Nitrososphaera viennensis EN76</name>
    <dbReference type="NCBI Taxonomy" id="926571"/>
    <lineage>
        <taxon>Archaea</taxon>
        <taxon>Nitrososphaerota</taxon>
        <taxon>Nitrososphaeria</taxon>
        <taxon>Nitrososphaerales</taxon>
        <taxon>Nitrososphaeraceae</taxon>
        <taxon>Nitrososphaera</taxon>
    </lineage>
</organism>
<keyword evidence="2" id="KW-0349">Heme</keyword>
<keyword evidence="1" id="KW-0004">4Fe-4S</keyword>
<dbReference type="GO" id="GO:0051539">
    <property type="term" value="F:4 iron, 4 sulfur cluster binding"/>
    <property type="evidence" value="ECO:0007669"/>
    <property type="project" value="UniProtKB-KW"/>
</dbReference>
<gene>
    <name evidence="10" type="primary">sir</name>
    <name evidence="10" type="ORF">NVIE_025140</name>
</gene>
<dbReference type="EMBL" id="CP007536">
    <property type="protein sequence ID" value="AIC16783.1"/>
    <property type="molecule type" value="Genomic_DNA"/>
</dbReference>
<dbReference type="GO" id="GO:0046872">
    <property type="term" value="F:metal ion binding"/>
    <property type="evidence" value="ECO:0007669"/>
    <property type="project" value="UniProtKB-KW"/>
</dbReference>
<dbReference type="InterPro" id="IPR006066">
    <property type="entry name" value="NO2/SO3_Rdtase_FeS/sirohaem_BS"/>
</dbReference>
<dbReference type="GO" id="GO:0050311">
    <property type="term" value="F:sulfite reductase (ferredoxin) activity"/>
    <property type="evidence" value="ECO:0007669"/>
    <property type="project" value="UniProtKB-EC"/>
</dbReference>
<reference evidence="10 11" key="1">
    <citation type="journal article" date="2014" name="Int. J. Syst. Evol. Microbiol.">
        <title>Nitrososphaera viennensis gen. nov., sp. nov., an aerobic and mesophilic, ammonia-oxidizing archaeon from soil and a member of the archaeal phylum Thaumarchaeota.</title>
        <authorList>
            <person name="Stieglmeier M."/>
            <person name="Klingl A."/>
            <person name="Alves R.J."/>
            <person name="Rittmann S.K."/>
            <person name="Melcher M."/>
            <person name="Leisch N."/>
            <person name="Schleper C."/>
        </authorList>
    </citation>
    <scope>NUCLEOTIDE SEQUENCE [LARGE SCALE GENOMIC DNA]</scope>
    <source>
        <strain evidence="10">EN76</strain>
    </source>
</reference>
<dbReference type="InterPro" id="IPR006067">
    <property type="entry name" value="NO2/SO3_Rdtase_4Fe4S_dom"/>
</dbReference>
<dbReference type="KEGG" id="nvn:NVIE_025140"/>
<dbReference type="GeneID" id="74947749"/>
<dbReference type="Pfam" id="PF01077">
    <property type="entry name" value="NIR_SIR"/>
    <property type="match status" value="2"/>
</dbReference>
<keyword evidence="3" id="KW-0479">Metal-binding</keyword>
<dbReference type="RefSeq" id="WP_075055466.1">
    <property type="nucleotide sequence ID" value="NZ_CP007536.1"/>
</dbReference>
<dbReference type="GO" id="GO:0020037">
    <property type="term" value="F:heme binding"/>
    <property type="evidence" value="ECO:0007669"/>
    <property type="project" value="InterPro"/>
</dbReference>
<dbReference type="Pfam" id="PF03460">
    <property type="entry name" value="NIR_SIR_ferr"/>
    <property type="match status" value="2"/>
</dbReference>
<keyword evidence="5" id="KW-0408">Iron</keyword>
<feature type="domain" description="Nitrite/Sulfite reductase ferredoxin-like" evidence="9">
    <location>
        <begin position="356"/>
        <end position="421"/>
    </location>
</feature>
<dbReference type="InterPro" id="IPR036136">
    <property type="entry name" value="Nit/Sulf_reduc_fer-like_dom_sf"/>
</dbReference>
<evidence type="ECO:0000259" key="9">
    <source>
        <dbReference type="Pfam" id="PF03460"/>
    </source>
</evidence>